<evidence type="ECO:0000313" key="6">
    <source>
        <dbReference type="Proteomes" id="UP000261480"/>
    </source>
</evidence>
<feature type="signal peptide" evidence="3">
    <location>
        <begin position="1"/>
        <end position="21"/>
    </location>
</feature>
<dbReference type="InterPro" id="IPR003598">
    <property type="entry name" value="Ig_sub2"/>
</dbReference>
<dbReference type="Gene3D" id="2.60.40.10">
    <property type="entry name" value="Immunoglobulins"/>
    <property type="match status" value="4"/>
</dbReference>
<dbReference type="Ensembl" id="ENSPMET00000028890.1">
    <property type="protein sequence ID" value="ENSPMEP00000033766.1"/>
    <property type="gene ID" value="ENSPMEG00000022526.1"/>
</dbReference>
<dbReference type="SMART" id="SM00409">
    <property type="entry name" value="IG"/>
    <property type="match status" value="4"/>
</dbReference>
<feature type="region of interest" description="Disordered" evidence="1">
    <location>
        <begin position="458"/>
        <end position="519"/>
    </location>
</feature>
<accession>A0A3B3Z224</accession>
<dbReference type="Ensembl" id="ENSPMET00000028882.1">
    <property type="protein sequence ID" value="ENSPMEP00000019490.1"/>
    <property type="gene ID" value="ENSPMEG00000022526.1"/>
</dbReference>
<dbReference type="SMART" id="SM00408">
    <property type="entry name" value="IGc2"/>
    <property type="match status" value="2"/>
</dbReference>
<dbReference type="CDD" id="cd00096">
    <property type="entry name" value="Ig"/>
    <property type="match status" value="2"/>
</dbReference>
<feature type="domain" description="Ig-like" evidence="4">
    <location>
        <begin position="129"/>
        <end position="205"/>
    </location>
</feature>
<keyword evidence="3" id="KW-0732">Signal</keyword>
<keyword evidence="2" id="KW-0472">Membrane</keyword>
<protein>
    <recommendedName>
        <fullName evidence="4">Ig-like domain-containing protein</fullName>
    </recommendedName>
</protein>
<dbReference type="InterPro" id="IPR036179">
    <property type="entry name" value="Ig-like_dom_sf"/>
</dbReference>
<dbReference type="RefSeq" id="XP_014832962.1">
    <property type="nucleotide sequence ID" value="XM_014977476.1"/>
</dbReference>
<reference evidence="5" key="1">
    <citation type="submission" date="2025-05" db="UniProtKB">
        <authorList>
            <consortium name="Ensembl"/>
        </authorList>
    </citation>
    <scope>IDENTIFICATION</scope>
</reference>
<dbReference type="InterPro" id="IPR013783">
    <property type="entry name" value="Ig-like_fold"/>
</dbReference>
<dbReference type="AlphaFoldDB" id="A0A3B3Z224"/>
<dbReference type="PANTHER" id="PTHR46013">
    <property type="entry name" value="VASCULAR CELL ADHESION MOLECULE 1"/>
    <property type="match status" value="1"/>
</dbReference>
<feature type="domain" description="Ig-like" evidence="4">
    <location>
        <begin position="299"/>
        <end position="377"/>
    </location>
</feature>
<organism evidence="5 6">
    <name type="scientific">Poecilia mexicana</name>
    <dbReference type="NCBI Taxonomy" id="48701"/>
    <lineage>
        <taxon>Eukaryota</taxon>
        <taxon>Metazoa</taxon>
        <taxon>Chordata</taxon>
        <taxon>Craniata</taxon>
        <taxon>Vertebrata</taxon>
        <taxon>Euteleostomi</taxon>
        <taxon>Actinopterygii</taxon>
        <taxon>Neopterygii</taxon>
        <taxon>Teleostei</taxon>
        <taxon>Neoteleostei</taxon>
        <taxon>Acanthomorphata</taxon>
        <taxon>Ovalentaria</taxon>
        <taxon>Atherinomorphae</taxon>
        <taxon>Cyprinodontiformes</taxon>
        <taxon>Poeciliidae</taxon>
        <taxon>Poeciliinae</taxon>
        <taxon>Poecilia</taxon>
    </lineage>
</organism>
<evidence type="ECO:0000259" key="4">
    <source>
        <dbReference type="PROSITE" id="PS50835"/>
    </source>
</evidence>
<evidence type="ECO:0000256" key="1">
    <source>
        <dbReference type="SAM" id="MobiDB-lite"/>
    </source>
</evidence>
<proteinExistence type="predicted"/>
<dbReference type="SUPFAM" id="SSF48726">
    <property type="entry name" value="Immunoglobulin"/>
    <property type="match status" value="3"/>
</dbReference>
<dbReference type="STRING" id="48701.ENSPMEP00000033766"/>
<name>A0A3B3Z224_9TELE</name>
<keyword evidence="2" id="KW-0812">Transmembrane</keyword>
<dbReference type="Proteomes" id="UP000261480">
    <property type="component" value="Unplaced"/>
</dbReference>
<keyword evidence="6" id="KW-1185">Reference proteome</keyword>
<dbReference type="InterPro" id="IPR003599">
    <property type="entry name" value="Ig_sub"/>
</dbReference>
<keyword evidence="2" id="KW-1133">Transmembrane helix</keyword>
<dbReference type="OrthoDB" id="8439040at2759"/>
<dbReference type="PROSITE" id="PS50835">
    <property type="entry name" value="IG_LIKE"/>
    <property type="match status" value="3"/>
</dbReference>
<sequence length="519" mass="57553">MSFSAATGFVVLFLSVTVGQAGPAWSVKYDPSQICGLRGSTVKIKCSYKYPSRIDGKNTKVKTMFWFTKENNQVPVDLEKDSDYKSRITYESTESSSILIIKDLKQRDSAEYKFRFITNQPGGAFTGSPGVTLTVLDLRVQVRRSETQTELKCESSCDLTNPPSYVWFNKGKKMEEQTSSILVSVRDGDRYSCSVKGHDDHRSASVYAPEFLSAKLISSGQITEGQSVTLTCSSDANPAAKYTWRKNNNQSVVSKDQQFVLSSILSSDSGQYYCTAQNELGEKTSGPVSVQVTYAPRPPSVSVTPSGDIMESSLVTLTCSSDANPEANYTWYKEGEEAPKASGRNFTITNIMVQQRGNYSCEAQNSRGRYNSTVTVNVVAAPRNQVAAAAVPAVFLILTLIGLFLWIIRKTKVWKQQSKPGAGQVPREQVNPEEENVPYSVVHLATKQEEPLYSNIRSKRHKKKKKEEEMVEYTSVNCGRTRTDARTESEKQDTVEDPAALYSTVNKPRKNGRETPTGL</sequence>
<dbReference type="InterPro" id="IPR007110">
    <property type="entry name" value="Ig-like_dom"/>
</dbReference>
<feature type="compositionally biased region" description="Basic and acidic residues" evidence="1">
    <location>
        <begin position="481"/>
        <end position="494"/>
    </location>
</feature>
<dbReference type="KEGG" id="pmei:106910786"/>
<dbReference type="Pfam" id="PF13895">
    <property type="entry name" value="Ig_2"/>
    <property type="match status" value="2"/>
</dbReference>
<feature type="domain" description="Ig-like" evidence="4">
    <location>
        <begin position="209"/>
        <end position="293"/>
    </location>
</feature>
<feature type="transmembrane region" description="Helical" evidence="2">
    <location>
        <begin position="386"/>
        <end position="408"/>
    </location>
</feature>
<evidence type="ECO:0000313" key="5">
    <source>
        <dbReference type="Ensembl" id="ENSPMEP00000033766.1"/>
    </source>
</evidence>
<evidence type="ECO:0000256" key="3">
    <source>
        <dbReference type="SAM" id="SignalP"/>
    </source>
</evidence>
<dbReference type="GeneID" id="106910786"/>
<evidence type="ECO:0000256" key="2">
    <source>
        <dbReference type="SAM" id="Phobius"/>
    </source>
</evidence>
<feature type="chain" id="PRO_5044589658" description="Ig-like domain-containing protein" evidence="3">
    <location>
        <begin position="22"/>
        <end position="519"/>
    </location>
</feature>
<dbReference type="PANTHER" id="PTHR46013:SF4">
    <property type="entry name" value="B-CELL RECEPTOR CD22-RELATED"/>
    <property type="match status" value="1"/>
</dbReference>